<dbReference type="PANTHER" id="PTHR45453">
    <property type="entry name" value="PHOSPHATE REGULON SENSOR PROTEIN PHOR"/>
    <property type="match status" value="1"/>
</dbReference>
<reference evidence="12" key="2">
    <citation type="submission" date="2021-04" db="EMBL/GenBank/DDBJ databases">
        <authorList>
            <person name="Gilroy R."/>
        </authorList>
    </citation>
    <scope>NUCLEOTIDE SEQUENCE</scope>
    <source>
        <strain evidence="12">ChiSjej1B19-8411</strain>
    </source>
</reference>
<evidence type="ECO:0000256" key="6">
    <source>
        <dbReference type="ARBA" id="ARBA00022692"/>
    </source>
</evidence>
<dbReference type="Gene3D" id="3.30.565.10">
    <property type="entry name" value="Histidine kinase-like ATPase, C-terminal domain"/>
    <property type="match status" value="1"/>
</dbReference>
<dbReference type="GO" id="GO:0005886">
    <property type="term" value="C:plasma membrane"/>
    <property type="evidence" value="ECO:0007669"/>
    <property type="project" value="UniProtKB-SubCell"/>
</dbReference>
<evidence type="ECO:0000256" key="10">
    <source>
        <dbReference type="ARBA" id="ARBA00023136"/>
    </source>
</evidence>
<dbReference type="EMBL" id="DXEX01000181">
    <property type="protein sequence ID" value="HIX59726.1"/>
    <property type="molecule type" value="Genomic_DNA"/>
</dbReference>
<evidence type="ECO:0000256" key="7">
    <source>
        <dbReference type="ARBA" id="ARBA00022777"/>
    </source>
</evidence>
<dbReference type="PROSITE" id="PS50109">
    <property type="entry name" value="HIS_KIN"/>
    <property type="match status" value="1"/>
</dbReference>
<evidence type="ECO:0000256" key="5">
    <source>
        <dbReference type="ARBA" id="ARBA00022679"/>
    </source>
</evidence>
<keyword evidence="5" id="KW-0808">Transferase</keyword>
<feature type="non-terminal residue" evidence="12">
    <location>
        <position position="1"/>
    </location>
</feature>
<gene>
    <name evidence="12" type="ORF">IAA45_08435</name>
</gene>
<comment type="caution">
    <text evidence="12">The sequence shown here is derived from an EMBL/GenBank/DDBJ whole genome shotgun (WGS) entry which is preliminary data.</text>
</comment>
<accession>A0A9D2B418</accession>
<dbReference type="GO" id="GO:0003677">
    <property type="term" value="F:DNA binding"/>
    <property type="evidence" value="ECO:0007669"/>
    <property type="project" value="InterPro"/>
</dbReference>
<dbReference type="GO" id="GO:0000155">
    <property type="term" value="F:phosphorelay sensor kinase activity"/>
    <property type="evidence" value="ECO:0007669"/>
    <property type="project" value="TreeGrafter"/>
</dbReference>
<keyword evidence="6" id="KW-0812">Transmembrane</keyword>
<proteinExistence type="predicted"/>
<dbReference type="GO" id="GO:0016036">
    <property type="term" value="P:cellular response to phosphate starvation"/>
    <property type="evidence" value="ECO:0007669"/>
    <property type="project" value="TreeGrafter"/>
</dbReference>
<sequence>PITAMRLICENNQADFTRELLTELEKVNGFTEQALYYARSEHTETDYLVREIRLGDVVHDAIADNKYLLRQNRVAVTVEEMTEEVCSDEKWVRFILNQLISNAVKYGTEQPRLLFFTEKQEGKVVLFLEDNGRGIPESDLPRIFEKGFTGQNGRMDKRSTGMGLYLCRRLCDKLGIGLEACSKGQGTTMMLSFAVNDFIRWEKTPAAQNRQEQSPAAVKEKK</sequence>
<evidence type="ECO:0000256" key="2">
    <source>
        <dbReference type="ARBA" id="ARBA00004651"/>
    </source>
</evidence>
<keyword evidence="4" id="KW-1003">Cell membrane</keyword>
<dbReference type="EC" id="2.7.13.3" evidence="3"/>
<organism evidence="12 13">
    <name type="scientific">Candidatus Blautia gallistercoris</name>
    <dbReference type="NCBI Taxonomy" id="2838490"/>
    <lineage>
        <taxon>Bacteria</taxon>
        <taxon>Bacillati</taxon>
        <taxon>Bacillota</taxon>
        <taxon>Clostridia</taxon>
        <taxon>Lachnospirales</taxon>
        <taxon>Lachnospiraceae</taxon>
        <taxon>Blautia</taxon>
    </lineage>
</organism>
<evidence type="ECO:0000256" key="3">
    <source>
        <dbReference type="ARBA" id="ARBA00012438"/>
    </source>
</evidence>
<keyword evidence="10" id="KW-0472">Membrane</keyword>
<keyword evidence="7 12" id="KW-0418">Kinase</keyword>
<evidence type="ECO:0000256" key="4">
    <source>
        <dbReference type="ARBA" id="ARBA00022475"/>
    </source>
</evidence>
<dbReference type="InterPro" id="IPR003594">
    <property type="entry name" value="HATPase_dom"/>
</dbReference>
<dbReference type="SMART" id="SM00387">
    <property type="entry name" value="HATPase_c"/>
    <property type="match status" value="1"/>
</dbReference>
<evidence type="ECO:0000259" key="11">
    <source>
        <dbReference type="PROSITE" id="PS50109"/>
    </source>
</evidence>
<comment type="subcellular location">
    <subcellularLocation>
        <location evidence="2">Cell membrane</location>
        <topology evidence="2">Multi-pass membrane protein</topology>
    </subcellularLocation>
</comment>
<evidence type="ECO:0000256" key="9">
    <source>
        <dbReference type="ARBA" id="ARBA00023012"/>
    </source>
</evidence>
<dbReference type="InterPro" id="IPR004358">
    <property type="entry name" value="Sig_transdc_His_kin-like_C"/>
</dbReference>
<protein>
    <recommendedName>
        <fullName evidence="3">histidine kinase</fullName>
        <ecNumber evidence="3">2.7.13.3</ecNumber>
    </recommendedName>
</protein>
<evidence type="ECO:0000313" key="13">
    <source>
        <dbReference type="Proteomes" id="UP000886817"/>
    </source>
</evidence>
<keyword evidence="9" id="KW-0902">Two-component regulatory system</keyword>
<dbReference type="AlphaFoldDB" id="A0A9D2B418"/>
<name>A0A9D2B418_9FIRM</name>
<comment type="catalytic activity">
    <reaction evidence="1">
        <text>ATP + protein L-histidine = ADP + protein N-phospho-L-histidine.</text>
        <dbReference type="EC" id="2.7.13.3"/>
    </reaction>
</comment>
<dbReference type="InterPro" id="IPR036890">
    <property type="entry name" value="HATPase_C_sf"/>
</dbReference>
<evidence type="ECO:0000313" key="12">
    <source>
        <dbReference type="EMBL" id="HIX59726.1"/>
    </source>
</evidence>
<dbReference type="Pfam" id="PF02518">
    <property type="entry name" value="HATPase_c"/>
    <property type="match status" value="1"/>
</dbReference>
<keyword evidence="8" id="KW-1133">Transmembrane helix</keyword>
<evidence type="ECO:0000256" key="8">
    <source>
        <dbReference type="ARBA" id="ARBA00022989"/>
    </source>
</evidence>
<dbReference type="SUPFAM" id="SSF55874">
    <property type="entry name" value="ATPase domain of HSP90 chaperone/DNA topoisomerase II/histidine kinase"/>
    <property type="match status" value="1"/>
</dbReference>
<feature type="domain" description="Histidine kinase" evidence="11">
    <location>
        <begin position="1"/>
        <end position="197"/>
    </location>
</feature>
<reference evidence="12" key="1">
    <citation type="journal article" date="2021" name="PeerJ">
        <title>Extensive microbial diversity within the chicken gut microbiome revealed by metagenomics and culture.</title>
        <authorList>
            <person name="Gilroy R."/>
            <person name="Ravi A."/>
            <person name="Getino M."/>
            <person name="Pursley I."/>
            <person name="Horton D.L."/>
            <person name="Alikhan N.F."/>
            <person name="Baker D."/>
            <person name="Gharbi K."/>
            <person name="Hall N."/>
            <person name="Watson M."/>
            <person name="Adriaenssens E.M."/>
            <person name="Foster-Nyarko E."/>
            <person name="Jarju S."/>
            <person name="Secka A."/>
            <person name="Antonio M."/>
            <person name="Oren A."/>
            <person name="Chaudhuri R.R."/>
            <person name="La Ragione R."/>
            <person name="Hildebrand F."/>
            <person name="Pallen M.J."/>
        </authorList>
    </citation>
    <scope>NUCLEOTIDE SEQUENCE</scope>
    <source>
        <strain evidence="12">ChiSjej1B19-8411</strain>
    </source>
</reference>
<dbReference type="Proteomes" id="UP000886817">
    <property type="component" value="Unassembled WGS sequence"/>
</dbReference>
<dbReference type="InterPro" id="IPR050351">
    <property type="entry name" value="BphY/WalK/GraS-like"/>
</dbReference>
<dbReference type="InterPro" id="IPR005467">
    <property type="entry name" value="His_kinase_dom"/>
</dbReference>
<dbReference type="PANTHER" id="PTHR45453:SF2">
    <property type="entry name" value="HISTIDINE KINASE"/>
    <property type="match status" value="1"/>
</dbReference>
<dbReference type="GO" id="GO:0004721">
    <property type="term" value="F:phosphoprotein phosphatase activity"/>
    <property type="evidence" value="ECO:0007669"/>
    <property type="project" value="TreeGrafter"/>
</dbReference>
<evidence type="ECO:0000256" key="1">
    <source>
        <dbReference type="ARBA" id="ARBA00000085"/>
    </source>
</evidence>
<dbReference type="PRINTS" id="PR00344">
    <property type="entry name" value="BCTRLSENSOR"/>
</dbReference>
<dbReference type="GO" id="GO:0006304">
    <property type="term" value="P:DNA modification"/>
    <property type="evidence" value="ECO:0007669"/>
    <property type="project" value="InterPro"/>
</dbReference>